<keyword evidence="1" id="KW-1133">Transmembrane helix</keyword>
<gene>
    <name evidence="2" type="ORF">BCR42DRAFT_181394</name>
</gene>
<keyword evidence="1" id="KW-0472">Membrane</keyword>
<feature type="transmembrane region" description="Helical" evidence="1">
    <location>
        <begin position="77"/>
        <end position="95"/>
    </location>
</feature>
<sequence length="96" mass="11037">MVPTVDNRRKGNDIVDNNEFNVTYTKEQGPQHPFAMGKSKNRLHWTLIKKIRLCVISYAGLSNNPGDVAIFLKYEKCFSYVYFILTFVLSFIGSVK</sequence>
<name>A0A1X2HY65_9FUNG</name>
<dbReference type="EMBL" id="MCGE01000045">
    <property type="protein sequence ID" value="ORZ05222.1"/>
    <property type="molecule type" value="Genomic_DNA"/>
</dbReference>
<protein>
    <submittedName>
        <fullName evidence="2">Uncharacterized protein</fullName>
    </submittedName>
</protein>
<evidence type="ECO:0000313" key="3">
    <source>
        <dbReference type="Proteomes" id="UP000193560"/>
    </source>
</evidence>
<proteinExistence type="predicted"/>
<evidence type="ECO:0000256" key="1">
    <source>
        <dbReference type="SAM" id="Phobius"/>
    </source>
</evidence>
<evidence type="ECO:0000313" key="2">
    <source>
        <dbReference type="EMBL" id="ORZ05222.1"/>
    </source>
</evidence>
<dbReference type="AlphaFoldDB" id="A0A1X2HY65"/>
<organism evidence="2 3">
    <name type="scientific">Absidia repens</name>
    <dbReference type="NCBI Taxonomy" id="90262"/>
    <lineage>
        <taxon>Eukaryota</taxon>
        <taxon>Fungi</taxon>
        <taxon>Fungi incertae sedis</taxon>
        <taxon>Mucoromycota</taxon>
        <taxon>Mucoromycotina</taxon>
        <taxon>Mucoromycetes</taxon>
        <taxon>Mucorales</taxon>
        <taxon>Cunninghamellaceae</taxon>
        <taxon>Absidia</taxon>
    </lineage>
</organism>
<accession>A0A1X2HY65</accession>
<dbReference type="Proteomes" id="UP000193560">
    <property type="component" value="Unassembled WGS sequence"/>
</dbReference>
<keyword evidence="1" id="KW-0812">Transmembrane</keyword>
<keyword evidence="3" id="KW-1185">Reference proteome</keyword>
<comment type="caution">
    <text evidence="2">The sequence shown here is derived from an EMBL/GenBank/DDBJ whole genome shotgun (WGS) entry which is preliminary data.</text>
</comment>
<reference evidence="2 3" key="1">
    <citation type="submission" date="2016-07" db="EMBL/GenBank/DDBJ databases">
        <title>Pervasive Adenine N6-methylation of Active Genes in Fungi.</title>
        <authorList>
            <consortium name="DOE Joint Genome Institute"/>
            <person name="Mondo S.J."/>
            <person name="Dannebaum R.O."/>
            <person name="Kuo R.C."/>
            <person name="Labutti K."/>
            <person name="Haridas S."/>
            <person name="Kuo A."/>
            <person name="Salamov A."/>
            <person name="Ahrendt S.R."/>
            <person name="Lipzen A."/>
            <person name="Sullivan W."/>
            <person name="Andreopoulos W.B."/>
            <person name="Clum A."/>
            <person name="Lindquist E."/>
            <person name="Daum C."/>
            <person name="Ramamoorthy G.K."/>
            <person name="Gryganskyi A."/>
            <person name="Culley D."/>
            <person name="Magnuson J.K."/>
            <person name="James T.Y."/>
            <person name="O'Malley M.A."/>
            <person name="Stajich J.E."/>
            <person name="Spatafora J.W."/>
            <person name="Visel A."/>
            <person name="Grigoriev I.V."/>
        </authorList>
    </citation>
    <scope>NUCLEOTIDE SEQUENCE [LARGE SCALE GENOMIC DNA]</scope>
    <source>
        <strain evidence="2 3">NRRL 1336</strain>
    </source>
</reference>
<dbReference type="OrthoDB" id="2276207at2759"/>